<dbReference type="PANTHER" id="PTHR46353">
    <property type="entry name" value="ZINC FINGER PROTEIN 5"/>
    <property type="match status" value="1"/>
</dbReference>
<name>A0ABS8WQQ2_DATST</name>
<proteinExistence type="predicted"/>
<dbReference type="PROSITE" id="PS00028">
    <property type="entry name" value="ZINC_FINGER_C2H2_1"/>
    <property type="match status" value="1"/>
</dbReference>
<reference evidence="3 4" key="1">
    <citation type="journal article" date="2021" name="BMC Genomics">
        <title>Datura genome reveals duplications of psychoactive alkaloid biosynthetic genes and high mutation rate following tissue culture.</title>
        <authorList>
            <person name="Rajewski A."/>
            <person name="Carter-House D."/>
            <person name="Stajich J."/>
            <person name="Litt A."/>
        </authorList>
    </citation>
    <scope>NUCLEOTIDE SEQUENCE [LARGE SCALE GENOMIC DNA]</scope>
    <source>
        <strain evidence="3">AR-01</strain>
    </source>
</reference>
<keyword evidence="1" id="KW-0863">Zinc-finger</keyword>
<dbReference type="Pfam" id="PF13912">
    <property type="entry name" value="zf-C2H2_6"/>
    <property type="match status" value="1"/>
</dbReference>
<evidence type="ECO:0000259" key="2">
    <source>
        <dbReference type="PROSITE" id="PS50157"/>
    </source>
</evidence>
<dbReference type="SUPFAM" id="SSF57667">
    <property type="entry name" value="beta-beta-alpha zinc fingers"/>
    <property type="match status" value="1"/>
</dbReference>
<evidence type="ECO:0000313" key="3">
    <source>
        <dbReference type="EMBL" id="MCE3051798.1"/>
    </source>
</evidence>
<dbReference type="Gene3D" id="3.30.160.60">
    <property type="entry name" value="Classic Zinc Finger"/>
    <property type="match status" value="1"/>
</dbReference>
<evidence type="ECO:0000313" key="4">
    <source>
        <dbReference type="Proteomes" id="UP000823775"/>
    </source>
</evidence>
<gene>
    <name evidence="3" type="ORF">HAX54_050817</name>
</gene>
<dbReference type="InterPro" id="IPR013087">
    <property type="entry name" value="Znf_C2H2_type"/>
</dbReference>
<keyword evidence="1" id="KW-0479">Metal-binding</keyword>
<accession>A0ABS8WQQ2</accession>
<protein>
    <recommendedName>
        <fullName evidence="2">C2H2-type domain-containing protein</fullName>
    </recommendedName>
</protein>
<dbReference type="Proteomes" id="UP000823775">
    <property type="component" value="Unassembled WGS sequence"/>
</dbReference>
<organism evidence="3 4">
    <name type="scientific">Datura stramonium</name>
    <name type="common">Jimsonweed</name>
    <name type="synonym">Common thornapple</name>
    <dbReference type="NCBI Taxonomy" id="4076"/>
    <lineage>
        <taxon>Eukaryota</taxon>
        <taxon>Viridiplantae</taxon>
        <taxon>Streptophyta</taxon>
        <taxon>Embryophyta</taxon>
        <taxon>Tracheophyta</taxon>
        <taxon>Spermatophyta</taxon>
        <taxon>Magnoliopsida</taxon>
        <taxon>eudicotyledons</taxon>
        <taxon>Gunneridae</taxon>
        <taxon>Pentapetalae</taxon>
        <taxon>asterids</taxon>
        <taxon>lamiids</taxon>
        <taxon>Solanales</taxon>
        <taxon>Solanaceae</taxon>
        <taxon>Solanoideae</taxon>
        <taxon>Datureae</taxon>
        <taxon>Datura</taxon>
    </lineage>
</organism>
<comment type="caution">
    <text evidence="3">The sequence shown here is derived from an EMBL/GenBank/DDBJ whole genome shotgun (WGS) entry which is preliminary data.</text>
</comment>
<dbReference type="EMBL" id="JACEIK010008946">
    <property type="protein sequence ID" value="MCE3051798.1"/>
    <property type="molecule type" value="Genomic_DNA"/>
</dbReference>
<dbReference type="InterPro" id="IPR036236">
    <property type="entry name" value="Znf_C2H2_sf"/>
</dbReference>
<keyword evidence="1" id="KW-0862">Zinc</keyword>
<sequence>MGESSVHSSLSSSSPKQVKIFGFEMTECDKTTAPPPPLPLPLPSQGKRFECQYCHREFANSQALGGHQNAHKKERQRTRQAHLIMDSVGDHHQRFRAVVNAHAVRSSGALINNVSMSPYQYHGARSWSQVLSGVPLGFQVQYVRQQQIMAVQNPDGINNGAEGQDESRESGSRLGLWVIFDIDIKVERRVSRSGRVRVQGMASRLGLELELRVEIKGRGLGLEGLGVESGLKVGVNIRARGQGSRSRFESLIDGWGSRLGLFLEVRVRLGLKVRVESRDRGSKSMIGSHYRISRLGIEVKIGVMSGVGNRVTDRVLG</sequence>
<feature type="domain" description="C2H2-type" evidence="2">
    <location>
        <begin position="49"/>
        <end position="76"/>
    </location>
</feature>
<dbReference type="InterPro" id="IPR044299">
    <property type="entry name" value="GIS3/ZFP5/ZFP6"/>
</dbReference>
<keyword evidence="4" id="KW-1185">Reference proteome</keyword>
<dbReference type="PROSITE" id="PS50157">
    <property type="entry name" value="ZINC_FINGER_C2H2_2"/>
    <property type="match status" value="1"/>
</dbReference>
<dbReference type="PANTHER" id="PTHR46353:SF22">
    <property type="entry name" value="ZINC FINGER PROTEIN 6-LIKE"/>
    <property type="match status" value="1"/>
</dbReference>
<evidence type="ECO:0000256" key="1">
    <source>
        <dbReference type="PROSITE-ProRule" id="PRU00042"/>
    </source>
</evidence>